<dbReference type="SUPFAM" id="SSF52151">
    <property type="entry name" value="FabD/lysophospholipase-like"/>
    <property type="match status" value="1"/>
</dbReference>
<dbReference type="InterPro" id="IPR017907">
    <property type="entry name" value="Znf_RING_CS"/>
</dbReference>
<dbReference type="PROSITE" id="PS51635">
    <property type="entry name" value="PNPLA"/>
    <property type="match status" value="1"/>
</dbReference>
<evidence type="ECO:0000256" key="3">
    <source>
        <dbReference type="ARBA" id="ARBA00022833"/>
    </source>
</evidence>
<feature type="domain" description="PNPLA" evidence="6">
    <location>
        <begin position="502"/>
        <end position="715"/>
    </location>
</feature>
<dbReference type="PROSITE" id="PS00518">
    <property type="entry name" value="ZF_RING_1"/>
    <property type="match status" value="1"/>
</dbReference>
<dbReference type="Gene3D" id="3.40.1090.10">
    <property type="entry name" value="Cytosolic phospholipase A2 catalytic domain"/>
    <property type="match status" value="1"/>
</dbReference>
<protein>
    <submittedName>
        <fullName evidence="7">FabD/lysophospholipase-like protein</fullName>
    </submittedName>
</protein>
<evidence type="ECO:0000256" key="2">
    <source>
        <dbReference type="ARBA" id="ARBA00022771"/>
    </source>
</evidence>
<dbReference type="GO" id="GO:0046486">
    <property type="term" value="P:glycerolipid metabolic process"/>
    <property type="evidence" value="ECO:0007669"/>
    <property type="project" value="UniProtKB-ARBA"/>
</dbReference>
<dbReference type="GO" id="GO:0019369">
    <property type="term" value="P:arachidonate metabolic process"/>
    <property type="evidence" value="ECO:0007669"/>
    <property type="project" value="TreeGrafter"/>
</dbReference>
<dbReference type="InterPro" id="IPR016035">
    <property type="entry name" value="Acyl_Trfase/lysoPLipase"/>
</dbReference>
<feature type="short sequence motif" description="GXSXG" evidence="5">
    <location>
        <begin position="540"/>
        <end position="544"/>
    </location>
</feature>
<dbReference type="AlphaFoldDB" id="A0A6A6DXE0"/>
<keyword evidence="5" id="KW-0378">Hydrolase</keyword>
<dbReference type="EMBL" id="ML994647">
    <property type="protein sequence ID" value="KAF2182630.1"/>
    <property type="molecule type" value="Genomic_DNA"/>
</dbReference>
<evidence type="ECO:0000313" key="7">
    <source>
        <dbReference type="EMBL" id="KAF2182630.1"/>
    </source>
</evidence>
<sequence length="981" mass="109590">MKPCDHTQWLGLSVQGNETILLESDRPQALLTNNPYIERQHPSLFVLIGNVSKSLALQELVSTKSIKRSNGKRNHGEVHLQLEPSSVFGDRPIFIADGDLPKKNLRGRAITVEEGCHETIIRAFPRIPGKLFAADDIADHLYSRLLHPFADVFCLFSADLGGFRAISRHIASWLEKPQASFLPKRTFPRLVIVTESVTRARERELKDLFLRTLSEDTSTSLFDRFSDIDVVALFPAAKMSNNARHRRLKEHLMNVSDRVRKHRADSRHLFSARHFNAFFRLACKHLTTNSNHPFDFITAAREFNPVAPDLRQHLSNFLKFIRSPRELIDFAVPMIASSFFLDSYPPDSPMLEPSAVLEKLYKNVCYEVIRTTTLAHDGSTDWILPSAFVRMIEEQMQHHFTEALKSGATNFASETHKTVMRSFKGFWLKSRSRETCLACLRRKPHVGLPCGHTICENCVSVFGEESPEDPWSFDIKNCFLCELNTPNAKVRIHPPTAGAGVLSIDGGGIRGVLPLAFLKLLEDRIGLPMPVLRNFKVVFGTSSGGIIALGLSQGWSIQKCIKVFPELAKVAFRRRNFLSIPLFPKALESLVSLLADCLYPAANIESALKEAYGSDKSILDISYATSIGTRVGIPVATIRDPSLCLFTNYNGIGRRTHDSEYHIISPNDGTEKVLLWEVARSASAAPWYFKPKNIDGVGTYQDAGQLRNNPIFAALSEVEVLFPLIEEPDFVVSLGTGGPRPDPNGPSTSGSRGLLKDGCFPRSFRAFWETMRGKRDWQALTSSGRPKSSGKFHRLDIEFDGPEPMLDGVSDIPNLQSKVLKDPSISSVLNNIAQCAISSLFYFELHAIPKHVGEEYIGSGSIRCVLRRGDPAFEVLMYRLHGNSARLLIGERHITKVGETSNFNQTGNFSRSMNFAAPDGFSIYLQEGSSATYNISGSPFSIEKLVKAQNLGAYFGRADHRKRNWSDDDSELPLAKRRRSS</sequence>
<name>A0A6A6DXE0_9PEZI</name>
<evidence type="ECO:0000313" key="8">
    <source>
        <dbReference type="Proteomes" id="UP000800200"/>
    </source>
</evidence>
<proteinExistence type="predicted"/>
<comment type="caution">
    <text evidence="5">Lacks conserved residue(s) required for the propagation of feature annotation.</text>
</comment>
<reference evidence="7" key="1">
    <citation type="journal article" date="2020" name="Stud. Mycol.">
        <title>101 Dothideomycetes genomes: a test case for predicting lifestyles and emergence of pathogens.</title>
        <authorList>
            <person name="Haridas S."/>
            <person name="Albert R."/>
            <person name="Binder M."/>
            <person name="Bloem J."/>
            <person name="Labutti K."/>
            <person name="Salamov A."/>
            <person name="Andreopoulos B."/>
            <person name="Baker S."/>
            <person name="Barry K."/>
            <person name="Bills G."/>
            <person name="Bluhm B."/>
            <person name="Cannon C."/>
            <person name="Castanera R."/>
            <person name="Culley D."/>
            <person name="Daum C."/>
            <person name="Ezra D."/>
            <person name="Gonzalez J."/>
            <person name="Henrissat B."/>
            <person name="Kuo A."/>
            <person name="Liang C."/>
            <person name="Lipzen A."/>
            <person name="Lutzoni F."/>
            <person name="Magnuson J."/>
            <person name="Mondo S."/>
            <person name="Nolan M."/>
            <person name="Ohm R."/>
            <person name="Pangilinan J."/>
            <person name="Park H.-J."/>
            <person name="Ramirez L."/>
            <person name="Alfaro M."/>
            <person name="Sun H."/>
            <person name="Tritt A."/>
            <person name="Yoshinaga Y."/>
            <person name="Zwiers L.-H."/>
            <person name="Turgeon B."/>
            <person name="Goodwin S."/>
            <person name="Spatafora J."/>
            <person name="Crous P."/>
            <person name="Grigoriev I."/>
        </authorList>
    </citation>
    <scope>NUCLEOTIDE SEQUENCE</scope>
    <source>
        <strain evidence="7">CBS 207.26</strain>
    </source>
</reference>
<keyword evidence="8" id="KW-1185">Reference proteome</keyword>
<dbReference type="Proteomes" id="UP000800200">
    <property type="component" value="Unassembled WGS sequence"/>
</dbReference>
<evidence type="ECO:0000256" key="5">
    <source>
        <dbReference type="PROSITE-ProRule" id="PRU01161"/>
    </source>
</evidence>
<dbReference type="GO" id="GO:0016020">
    <property type="term" value="C:membrane"/>
    <property type="evidence" value="ECO:0007669"/>
    <property type="project" value="TreeGrafter"/>
</dbReference>
<evidence type="ECO:0000256" key="1">
    <source>
        <dbReference type="ARBA" id="ARBA00022723"/>
    </source>
</evidence>
<dbReference type="GO" id="GO:0016042">
    <property type="term" value="P:lipid catabolic process"/>
    <property type="evidence" value="ECO:0007669"/>
    <property type="project" value="UniProtKB-UniRule"/>
</dbReference>
<feature type="active site" description="Proton acceptor" evidence="5">
    <location>
        <position position="702"/>
    </location>
</feature>
<dbReference type="Pfam" id="PF01734">
    <property type="entry name" value="Patatin"/>
    <property type="match status" value="1"/>
</dbReference>
<keyword evidence="3" id="KW-0862">Zinc</keyword>
<feature type="active site" description="Nucleophile" evidence="5">
    <location>
        <position position="542"/>
    </location>
</feature>
<organism evidence="7 8">
    <name type="scientific">Zopfia rhizophila CBS 207.26</name>
    <dbReference type="NCBI Taxonomy" id="1314779"/>
    <lineage>
        <taxon>Eukaryota</taxon>
        <taxon>Fungi</taxon>
        <taxon>Dikarya</taxon>
        <taxon>Ascomycota</taxon>
        <taxon>Pezizomycotina</taxon>
        <taxon>Dothideomycetes</taxon>
        <taxon>Dothideomycetes incertae sedis</taxon>
        <taxon>Zopfiaceae</taxon>
        <taxon>Zopfia</taxon>
    </lineage>
</organism>
<keyword evidence="4 5" id="KW-0443">Lipid metabolism</keyword>
<keyword evidence="2" id="KW-0863">Zinc-finger</keyword>
<dbReference type="OrthoDB" id="194358at2759"/>
<gene>
    <name evidence="7" type="ORF">K469DRAFT_752102</name>
</gene>
<dbReference type="GO" id="GO:0047499">
    <property type="term" value="F:calcium-independent phospholipase A2 activity"/>
    <property type="evidence" value="ECO:0007669"/>
    <property type="project" value="TreeGrafter"/>
</dbReference>
<dbReference type="GO" id="GO:0008270">
    <property type="term" value="F:zinc ion binding"/>
    <property type="evidence" value="ECO:0007669"/>
    <property type="project" value="UniProtKB-KW"/>
</dbReference>
<evidence type="ECO:0000256" key="4">
    <source>
        <dbReference type="ARBA" id="ARBA00023098"/>
    </source>
</evidence>
<dbReference type="PANTHER" id="PTHR24185:SF8">
    <property type="entry name" value="PNPLA DOMAIN-CONTAINING PROTEIN"/>
    <property type="match status" value="1"/>
</dbReference>
<accession>A0A6A6DXE0</accession>
<evidence type="ECO:0000259" key="6">
    <source>
        <dbReference type="PROSITE" id="PS51635"/>
    </source>
</evidence>
<dbReference type="InterPro" id="IPR002641">
    <property type="entry name" value="PNPLA_dom"/>
</dbReference>
<keyword evidence="1" id="KW-0479">Metal-binding</keyword>
<feature type="short sequence motif" description="GXGXXG" evidence="5">
    <location>
        <begin position="506"/>
        <end position="511"/>
    </location>
</feature>
<dbReference type="PANTHER" id="PTHR24185">
    <property type="entry name" value="CALCIUM-INDEPENDENT PHOSPHOLIPASE A2-GAMMA"/>
    <property type="match status" value="1"/>
</dbReference>
<dbReference type="CDD" id="cd07199">
    <property type="entry name" value="Pat17_PNPLA8_PNPLA9_like"/>
    <property type="match status" value="1"/>
</dbReference>
<keyword evidence="5" id="KW-0442">Lipid degradation</keyword>